<evidence type="ECO:0000313" key="3">
    <source>
        <dbReference type="Proteomes" id="UP000292958"/>
    </source>
</evidence>
<dbReference type="Pfam" id="PF13181">
    <property type="entry name" value="TPR_8"/>
    <property type="match status" value="1"/>
</dbReference>
<feature type="transmembrane region" description="Helical" evidence="1">
    <location>
        <begin position="212"/>
        <end position="230"/>
    </location>
</feature>
<feature type="transmembrane region" description="Helical" evidence="1">
    <location>
        <begin position="170"/>
        <end position="191"/>
    </location>
</feature>
<name>A0A4Q7YWX8_9BACT</name>
<evidence type="ECO:0000256" key="1">
    <source>
        <dbReference type="SAM" id="Phobius"/>
    </source>
</evidence>
<gene>
    <name evidence="2" type="ORF">BDD14_3456</name>
</gene>
<sequence length="748" mass="82277">MEQESQPHIERRRQYSWWIGLLALLYAFIAGMRTTVDFDLGWQMAAGRYVLEHHAIPRIDIFSYTIAGASWFYPPLPGVLFYLLFRAGDYAAISWLCAGAVVTCVFLLIYRRGLLARVLVLLAVPVIASETMPRASLFTMLLVAAVGRLLVSHAEGRRVPLWLLPLGMVLWTNLHPGFVAGLAMMLGYCVVELGEMIATERRAAAMARLRAAAPWMLLSLPAMLVNPFGVRMLRVVFDQQRAITWQSVLLEEWQPVRLSQAINELGWRSADGAVWWLLLISAALTIALLINRRWGAAIVIVGAWSAFIAHSRMEGACVLIVCLIGGATLDSFESERVFQRPNTDRTAKAVGVALAAIMTLLVAVRSYDIVTNRASLADGQITLFGTGSSWWIPQRAVDALEQLHPAGNVFAPFDLGSYLVFRVGDQYKDFADGRAVPFGRALIEEQQRLTATPLDDPLWTAASQRYNIQAAIFPLSRLMALGEAPLAQDCVSTGWAAVYMDSTAIILARRSPQNAALIARTAIDCRTHDLLREMATENPSRLARMNNYQQMANTAAIYAALGRTQDAVEAMRRAKAITMLPDPSLLFVRAQIAAAMGAPQVAEALLRQALAAEPSDASWYNLALLLASQQRYNEAVAALERAAHLSQQPYDRYLLAGQMLLAGRDPAQSLAYFDRATQASPYAQQQGAAAREFRAATATGRAEAYLATNRLTDAITQQKLAVAETPDDRQRQELLKKLCGVPGSDCTP</sequence>
<proteinExistence type="predicted"/>
<accession>A0A4Q7YWX8</accession>
<dbReference type="SMART" id="SM00028">
    <property type="entry name" value="TPR"/>
    <property type="match status" value="4"/>
</dbReference>
<feature type="transmembrane region" description="Helical" evidence="1">
    <location>
        <begin position="346"/>
        <end position="364"/>
    </location>
</feature>
<keyword evidence="1" id="KW-0472">Membrane</keyword>
<reference evidence="2 3" key="1">
    <citation type="submission" date="2019-02" db="EMBL/GenBank/DDBJ databases">
        <title>Genomic Encyclopedia of Archaeal and Bacterial Type Strains, Phase II (KMG-II): from individual species to whole genera.</title>
        <authorList>
            <person name="Goeker M."/>
        </authorList>
    </citation>
    <scope>NUCLEOTIDE SEQUENCE [LARGE SCALE GENOMIC DNA]</scope>
    <source>
        <strain evidence="2 3">DSM 18101</strain>
    </source>
</reference>
<protein>
    <submittedName>
        <fullName evidence="2">Tetratricopeptide repeat protein</fullName>
    </submittedName>
</protein>
<dbReference type="RefSeq" id="WP_130419746.1">
    <property type="nucleotide sequence ID" value="NZ_SHKW01000001.1"/>
</dbReference>
<feature type="transmembrane region" description="Helical" evidence="1">
    <location>
        <begin position="15"/>
        <end position="40"/>
    </location>
</feature>
<keyword evidence="1" id="KW-0812">Transmembrane</keyword>
<dbReference type="OrthoDB" id="103336at2"/>
<comment type="caution">
    <text evidence="2">The sequence shown here is derived from an EMBL/GenBank/DDBJ whole genome shotgun (WGS) entry which is preliminary data.</text>
</comment>
<dbReference type="InterPro" id="IPR011990">
    <property type="entry name" value="TPR-like_helical_dom_sf"/>
</dbReference>
<dbReference type="EMBL" id="SHKW01000001">
    <property type="protein sequence ID" value="RZU41914.1"/>
    <property type="molecule type" value="Genomic_DNA"/>
</dbReference>
<keyword evidence="3" id="KW-1185">Reference proteome</keyword>
<feature type="transmembrane region" description="Helical" evidence="1">
    <location>
        <begin position="273"/>
        <end position="290"/>
    </location>
</feature>
<dbReference type="Proteomes" id="UP000292958">
    <property type="component" value="Unassembled WGS sequence"/>
</dbReference>
<feature type="transmembrane region" description="Helical" evidence="1">
    <location>
        <begin position="90"/>
        <end position="110"/>
    </location>
</feature>
<evidence type="ECO:0000313" key="2">
    <source>
        <dbReference type="EMBL" id="RZU41914.1"/>
    </source>
</evidence>
<dbReference type="SUPFAM" id="SSF48452">
    <property type="entry name" value="TPR-like"/>
    <property type="match status" value="1"/>
</dbReference>
<organism evidence="2 3">
    <name type="scientific">Edaphobacter modestus</name>
    <dbReference type="NCBI Taxonomy" id="388466"/>
    <lineage>
        <taxon>Bacteria</taxon>
        <taxon>Pseudomonadati</taxon>
        <taxon>Acidobacteriota</taxon>
        <taxon>Terriglobia</taxon>
        <taxon>Terriglobales</taxon>
        <taxon>Acidobacteriaceae</taxon>
        <taxon>Edaphobacter</taxon>
    </lineage>
</organism>
<feature type="transmembrane region" description="Helical" evidence="1">
    <location>
        <begin position="61"/>
        <end position="84"/>
    </location>
</feature>
<dbReference type="InterPro" id="IPR019734">
    <property type="entry name" value="TPR_rpt"/>
</dbReference>
<dbReference type="AlphaFoldDB" id="A0A4Q7YWX8"/>
<keyword evidence="1" id="KW-1133">Transmembrane helix</keyword>
<dbReference type="Gene3D" id="1.25.40.10">
    <property type="entry name" value="Tetratricopeptide repeat domain"/>
    <property type="match status" value="1"/>
</dbReference>